<feature type="chain" id="PRO_5017082980" description="Chaperone protein skp" evidence="3">
    <location>
        <begin position="24"/>
        <end position="169"/>
    </location>
</feature>
<comment type="subunit">
    <text evidence="2">Homotrimer.</text>
</comment>
<comment type="subcellular location">
    <subcellularLocation>
        <location evidence="2">Periplasm</location>
    </subcellularLocation>
</comment>
<comment type="similarity">
    <text evidence="2">Belongs to the skp family.</text>
</comment>
<dbReference type="GO" id="GO:0042597">
    <property type="term" value="C:periplasmic space"/>
    <property type="evidence" value="ECO:0007669"/>
    <property type="project" value="UniProtKB-SubCell"/>
</dbReference>
<accession>A0A368LLS5</accession>
<keyword evidence="2" id="KW-0143">Chaperone</keyword>
<proteinExistence type="inferred from homology"/>
<dbReference type="GeneID" id="303188013"/>
<dbReference type="PANTHER" id="PTHR35089:SF1">
    <property type="entry name" value="CHAPERONE PROTEIN SKP"/>
    <property type="match status" value="1"/>
</dbReference>
<keyword evidence="1 3" id="KW-0732">Signal</keyword>
<comment type="caution">
    <text evidence="4">The sequence shown here is derived from an EMBL/GenBank/DDBJ whole genome shotgun (WGS) entry which is preliminary data.</text>
</comment>
<evidence type="ECO:0000313" key="5">
    <source>
        <dbReference type="Proteomes" id="UP000252479"/>
    </source>
</evidence>
<dbReference type="GO" id="GO:0005829">
    <property type="term" value="C:cytosol"/>
    <property type="evidence" value="ECO:0007669"/>
    <property type="project" value="TreeGrafter"/>
</dbReference>
<dbReference type="PANTHER" id="PTHR35089">
    <property type="entry name" value="CHAPERONE PROTEIN SKP"/>
    <property type="match status" value="1"/>
</dbReference>
<dbReference type="Proteomes" id="UP000252479">
    <property type="component" value="Unassembled WGS sequence"/>
</dbReference>
<dbReference type="Gene3D" id="3.30.910.20">
    <property type="entry name" value="Skp domain"/>
    <property type="match status" value="1"/>
</dbReference>
<dbReference type="AlphaFoldDB" id="A0A368LLS5"/>
<dbReference type="Pfam" id="PF03938">
    <property type="entry name" value="OmpH"/>
    <property type="match status" value="1"/>
</dbReference>
<reference evidence="4 5" key="1">
    <citation type="journal article" date="2017" name="Elife">
        <title>Extensive horizontal gene transfer in cheese-associated bacteria.</title>
        <authorList>
            <person name="Bonham K.S."/>
            <person name="Wolfe B.E."/>
            <person name="Dutton R.J."/>
        </authorList>
    </citation>
    <scope>NUCLEOTIDE SEQUENCE [LARGE SCALE GENOMIC DNA]</scope>
    <source>
        <strain evidence="4 5">JB196</strain>
    </source>
</reference>
<dbReference type="EMBL" id="QPGL01000001">
    <property type="protein sequence ID" value="RCS72788.1"/>
    <property type="molecule type" value="Genomic_DNA"/>
</dbReference>
<organism evidence="4 5">
    <name type="scientific">Vibrio casei</name>
    <dbReference type="NCBI Taxonomy" id="673372"/>
    <lineage>
        <taxon>Bacteria</taxon>
        <taxon>Pseudomonadati</taxon>
        <taxon>Pseudomonadota</taxon>
        <taxon>Gammaproteobacteria</taxon>
        <taxon>Vibrionales</taxon>
        <taxon>Vibrionaceae</taxon>
        <taxon>Vibrio</taxon>
    </lineage>
</organism>
<name>A0A368LLS5_9VIBR</name>
<feature type="signal peptide" evidence="3">
    <location>
        <begin position="1"/>
        <end position="23"/>
    </location>
</feature>
<gene>
    <name evidence="4" type="ORF">CIK83_03735</name>
</gene>
<keyword evidence="2" id="KW-0574">Periplasm</keyword>
<dbReference type="PIRSF" id="PIRSF002094">
    <property type="entry name" value="OMP26_Skp"/>
    <property type="match status" value="1"/>
</dbReference>
<dbReference type="SUPFAM" id="SSF111384">
    <property type="entry name" value="OmpH-like"/>
    <property type="match status" value="1"/>
</dbReference>
<evidence type="ECO:0000256" key="2">
    <source>
        <dbReference type="PIRNR" id="PIRNR002094"/>
    </source>
</evidence>
<protein>
    <recommendedName>
        <fullName evidence="2">Chaperone protein skp</fullName>
    </recommendedName>
</protein>
<dbReference type="GO" id="GO:0050821">
    <property type="term" value="P:protein stabilization"/>
    <property type="evidence" value="ECO:0007669"/>
    <property type="project" value="TreeGrafter"/>
</dbReference>
<evidence type="ECO:0000256" key="1">
    <source>
        <dbReference type="ARBA" id="ARBA00022729"/>
    </source>
</evidence>
<dbReference type="SMART" id="SM00935">
    <property type="entry name" value="OmpH"/>
    <property type="match status" value="1"/>
</dbReference>
<dbReference type="InterPro" id="IPR005632">
    <property type="entry name" value="Chaperone_Skp"/>
</dbReference>
<sequence length="169" mass="18814">MKKFIKVAGISLVILTSSLAANAAQAAEKIGYVNTAKVFQTLPQREAIAKKLQSEFKDEKGQLDSIQKKIQTKMDKARRDGQILGEDGMRKLQIEIGSLQAEYKVKAQSLEQDAKQREGSEKQKLFVTIQKAIKTVAEKQGYDMIIDAQALQYAKPNSDITDAVIKELK</sequence>
<keyword evidence="5" id="KW-1185">Reference proteome</keyword>
<dbReference type="InterPro" id="IPR024930">
    <property type="entry name" value="Skp_dom_sf"/>
</dbReference>
<dbReference type="RefSeq" id="WP_086962867.1">
    <property type="nucleotide sequence ID" value="NZ_AP018680.1"/>
</dbReference>
<evidence type="ECO:0000256" key="3">
    <source>
        <dbReference type="SAM" id="SignalP"/>
    </source>
</evidence>
<dbReference type="OrthoDB" id="5624238at2"/>
<comment type="function">
    <text evidence="2">Molecular chaperone that interacts specifically with outer membrane proteins, thus maintaining the solubility of early folding intermediates during passage through the periplasm.</text>
</comment>
<dbReference type="GO" id="GO:0051082">
    <property type="term" value="F:unfolded protein binding"/>
    <property type="evidence" value="ECO:0007669"/>
    <property type="project" value="InterPro"/>
</dbReference>
<evidence type="ECO:0000313" key="4">
    <source>
        <dbReference type="EMBL" id="RCS72788.1"/>
    </source>
</evidence>